<dbReference type="AlphaFoldDB" id="A0A1E5NGL1"/>
<protein>
    <recommendedName>
        <fullName evidence="3">Serpentine_recp domain containing protein</fullName>
    </recommendedName>
</protein>
<evidence type="ECO:0008006" key="3">
    <source>
        <dbReference type="Google" id="ProtNLM"/>
    </source>
</evidence>
<comment type="caution">
    <text evidence="1">The sequence shown here is derived from an EMBL/GenBank/DDBJ whole genome shotgun (WGS) entry which is preliminary data.</text>
</comment>
<dbReference type="RefSeq" id="WP_069725863.1">
    <property type="nucleotide sequence ID" value="NZ_MDCO01000006.1"/>
</dbReference>
<accession>A0A1E5NGL1</accession>
<dbReference type="EMBL" id="MDCO01000006">
    <property type="protein sequence ID" value="OEJ15309.1"/>
    <property type="molecule type" value="Genomic_DNA"/>
</dbReference>
<dbReference type="Proteomes" id="UP000095247">
    <property type="component" value="Unassembled WGS sequence"/>
</dbReference>
<gene>
    <name evidence="1" type="ORF">BFL38_13495</name>
</gene>
<evidence type="ECO:0000313" key="2">
    <source>
        <dbReference type="Proteomes" id="UP000095247"/>
    </source>
</evidence>
<sequence length="244" mass="26986">MNRIKHLSLVIVLILSANIKVFAASGFEFVLNVPLGVSFGIPSNFEPSLNVLGTKSALGGRPGFDAGVQFQIGYMFDFGNFGLSLLGDLGYSYDSYRFSDYLDLSGTITVKYERIQSMYMHNFQIGILPKFNFGNFAWGIGGGIKIPMAGTIENHIEDNIRGNTTSKSDYKFSYFELPIIGYVKMTFDHSFFFNDHLAFILGAYIGFDIGPVIKEEYTSFKDASVSSLDLGIELGLKFGPRVGN</sequence>
<reference evidence="1 2" key="1">
    <citation type="submission" date="2016-08" db="EMBL/GenBank/DDBJ databases">
        <title>Characterization and recognition of Brachyspira hampsonii sp. nov., a novel intestinal spirochete that is pathogenic to pigs.</title>
        <authorList>
            <person name="Mirajkar N."/>
            <person name="La T."/>
            <person name="Phillips N."/>
            <person name="Hampson D."/>
            <person name="Gebhart C."/>
        </authorList>
    </citation>
    <scope>NUCLEOTIDE SEQUENCE [LARGE SCALE GENOMIC DNA]</scope>
    <source>
        <strain evidence="1 2">P280/1</strain>
    </source>
</reference>
<proteinExistence type="predicted"/>
<organism evidence="1 2">
    <name type="scientific">Brachyspira hampsonii</name>
    <dbReference type="NCBI Taxonomy" id="1287055"/>
    <lineage>
        <taxon>Bacteria</taxon>
        <taxon>Pseudomonadati</taxon>
        <taxon>Spirochaetota</taxon>
        <taxon>Spirochaetia</taxon>
        <taxon>Brachyspirales</taxon>
        <taxon>Brachyspiraceae</taxon>
        <taxon>Brachyspira</taxon>
    </lineage>
</organism>
<evidence type="ECO:0000313" key="1">
    <source>
        <dbReference type="EMBL" id="OEJ15309.1"/>
    </source>
</evidence>
<name>A0A1E5NGL1_9SPIR</name>